<keyword evidence="3" id="KW-1185">Reference proteome</keyword>
<gene>
    <name evidence="2" type="ORF">G7Z17_g1005</name>
</gene>
<evidence type="ECO:0000313" key="3">
    <source>
        <dbReference type="Proteomes" id="UP000722485"/>
    </source>
</evidence>
<evidence type="ECO:0000313" key="2">
    <source>
        <dbReference type="EMBL" id="KAF7557004.1"/>
    </source>
</evidence>
<feature type="compositionally biased region" description="Acidic residues" evidence="1">
    <location>
        <begin position="733"/>
        <end position="777"/>
    </location>
</feature>
<reference evidence="2" key="1">
    <citation type="submission" date="2020-03" db="EMBL/GenBank/DDBJ databases">
        <title>Draft Genome Sequence of Cylindrodendrum hubeiense.</title>
        <authorList>
            <person name="Buettner E."/>
            <person name="Kellner H."/>
        </authorList>
    </citation>
    <scope>NUCLEOTIDE SEQUENCE</scope>
    <source>
        <strain evidence="2">IHI 201604</strain>
    </source>
</reference>
<dbReference type="InterPro" id="IPR011042">
    <property type="entry name" value="6-blade_b-propeller_TolB-like"/>
</dbReference>
<feature type="region of interest" description="Disordered" evidence="1">
    <location>
        <begin position="1015"/>
        <end position="1040"/>
    </location>
</feature>
<protein>
    <recommendedName>
        <fullName evidence="4">F-box domain-containing protein</fullName>
    </recommendedName>
</protein>
<feature type="compositionally biased region" description="Low complexity" evidence="1">
    <location>
        <begin position="1019"/>
        <end position="1035"/>
    </location>
</feature>
<comment type="caution">
    <text evidence="2">The sequence shown here is derived from an EMBL/GenBank/DDBJ whole genome shotgun (WGS) entry which is preliminary data.</text>
</comment>
<dbReference type="SUPFAM" id="SSF81383">
    <property type="entry name" value="F-box domain"/>
    <property type="match status" value="1"/>
</dbReference>
<dbReference type="SUPFAM" id="SSF82171">
    <property type="entry name" value="DPP6 N-terminal domain-like"/>
    <property type="match status" value="1"/>
</dbReference>
<feature type="region of interest" description="Disordered" evidence="1">
    <location>
        <begin position="733"/>
        <end position="785"/>
    </location>
</feature>
<sequence>MKFHRTSLFVCSAFAANAISDSPAIFQQPGSPQFPIGVPSPPQPEPITISELPLPPVTQDETEGGCTAKINPRRTGCIGQMPVLQSGGFLPDGRHVMATLNFTGAPAADDPASVYSGQQVIIVKTDGTTFPNGDSWKCLTCAVSISDTVDYASPQAFADGKRILAGSSIIECPFKFSTNSCSMEKVSIYPIRWNTASDDSGPGGNIRELRLHPDNIHLGFNVATVTAGRFDQYAYIGRLSYNAHPTSGEPLSSRYDLLNAQLLFDPSSPQPVSVHPQHADQLVINRDAITVGELRGFSGSGKEVTYLGYPEESSNIDVFAADLATGAVRRLTSHPEYVDPIDISPNDEWMVILDTRGTDRQMFMSGLRGIPPITDLVSTTAVASTRNNGYRRFFQPWLIDGAGDRGSYFGQQINAQGDRTPGSGGVGDPEWNTMADPKWSLDGTHIVYHQSQTVSPACGGENPLPCYPSLAEGGRRQRMMLAHLSSRRPLKRVPVKPVSDSIPWATPYVPGGKSVSRPFPPPGSYKLRGITSGWADVDLTASEDGTCLQTVKVSYNNYSDDGLNFLSGSEKISTQNPSFTLNIVDWYSDLKQTGPNNGTKKTSPGGFHLAIDVLVNMFQANGTLKTEINVGGVEFRIAISLPGTWLEPISTAVTKQQQQVYCQLCGVSFAISRIRTRDEPPEASWGPGRKRDGPTWVGGTVGAHGICQDNGCALVYRGPLKRVWKDQYAYMNLDEEDPDDDTYETESEADEPLEYDSSASDDDNPEVDEEVEEDTDDPSSWTFNIWGPKPLDDDMFLPLATLDNLSDDSASGGPSAEEKACEYEHIAGPNCQHPGGYHGDSVSAEEMTGCTTIQCLIGKSDFWQPLRDDLTFEQTSAYHLSSLGQDITSGGIVQFSPPPRHWVYQIVAANDHNPIQNGYDAPEFGAAFHPTCFELFMIASRKTLGYVDADGLVNLRKFYCEPNEPGEKFCERSKDVDKASGRVWTHHPADEYLAANPIFISGFSEMCQASISTDPGFNSQQSPFSPRQRSQEPPSTGDPFLRLPPHLIPELVNYLAPKDIAAMRLSSHAFEHLPISVWYRLLKDEFPFVYEAWCDNARPNTWAFPGAAYVMPTGREDDEYEETHTREVDIIRPYGQNALAPWTVYQLAQSLFSKELAALRVNKFSQSIFHESPEVRAQHEQMQDITSMGPRNLVYERTNWYKLFGDITTNWKELKGLRNRARVWSDVCKIVNKIKEARDREIE</sequence>
<dbReference type="Gene3D" id="2.120.10.30">
    <property type="entry name" value="TolB, C-terminal domain"/>
    <property type="match status" value="1"/>
</dbReference>
<dbReference type="Proteomes" id="UP000722485">
    <property type="component" value="Unassembled WGS sequence"/>
</dbReference>
<dbReference type="AlphaFoldDB" id="A0A9P5HK73"/>
<dbReference type="OrthoDB" id="10265322at2759"/>
<accession>A0A9P5HK73</accession>
<dbReference type="InterPro" id="IPR036047">
    <property type="entry name" value="F-box-like_dom_sf"/>
</dbReference>
<evidence type="ECO:0008006" key="4">
    <source>
        <dbReference type="Google" id="ProtNLM"/>
    </source>
</evidence>
<name>A0A9P5HK73_9HYPO</name>
<dbReference type="EMBL" id="JAANBB010000008">
    <property type="protein sequence ID" value="KAF7557004.1"/>
    <property type="molecule type" value="Genomic_DNA"/>
</dbReference>
<evidence type="ECO:0000256" key="1">
    <source>
        <dbReference type="SAM" id="MobiDB-lite"/>
    </source>
</evidence>
<proteinExistence type="predicted"/>
<organism evidence="2 3">
    <name type="scientific">Cylindrodendrum hubeiense</name>
    <dbReference type="NCBI Taxonomy" id="595255"/>
    <lineage>
        <taxon>Eukaryota</taxon>
        <taxon>Fungi</taxon>
        <taxon>Dikarya</taxon>
        <taxon>Ascomycota</taxon>
        <taxon>Pezizomycotina</taxon>
        <taxon>Sordariomycetes</taxon>
        <taxon>Hypocreomycetidae</taxon>
        <taxon>Hypocreales</taxon>
        <taxon>Nectriaceae</taxon>
        <taxon>Cylindrodendrum</taxon>
    </lineage>
</organism>